<dbReference type="AlphaFoldDB" id="A0A511CDR9"/>
<proteinExistence type="predicted"/>
<comment type="caution">
    <text evidence="1">The sequence shown here is derived from an EMBL/GenBank/DDBJ whole genome shotgun (WGS) entry which is preliminary data.</text>
</comment>
<reference evidence="1 2" key="1">
    <citation type="submission" date="2019-07" db="EMBL/GenBank/DDBJ databases">
        <title>Whole genome shotgun sequence of Flavobacterium glycines NBRC 105008.</title>
        <authorList>
            <person name="Hosoyama A."/>
            <person name="Uohara A."/>
            <person name="Ohji S."/>
            <person name="Ichikawa N."/>
        </authorList>
    </citation>
    <scope>NUCLEOTIDE SEQUENCE [LARGE SCALE GENOMIC DNA]</scope>
    <source>
        <strain evidence="1 2">NBRC 105008</strain>
    </source>
</reference>
<sequence length="72" mass="8812">MSIFNFSNLYVQPKTSILHYPVFYIYIKKIEIKYTYYNLLTTILNLKKLLYLLGMTTLFYPFKKRTHTYILN</sequence>
<dbReference type="Proteomes" id="UP000321579">
    <property type="component" value="Unassembled WGS sequence"/>
</dbReference>
<gene>
    <name evidence="1" type="ORF">FGL01_15550</name>
</gene>
<protein>
    <submittedName>
        <fullName evidence="1">Uncharacterized protein</fullName>
    </submittedName>
</protein>
<dbReference type="EMBL" id="BJVF01000001">
    <property type="protein sequence ID" value="GEL10816.1"/>
    <property type="molecule type" value="Genomic_DNA"/>
</dbReference>
<evidence type="ECO:0000313" key="2">
    <source>
        <dbReference type="Proteomes" id="UP000321579"/>
    </source>
</evidence>
<name>A0A511CDR9_9FLAO</name>
<accession>A0A511CDR9</accession>
<evidence type="ECO:0000313" key="1">
    <source>
        <dbReference type="EMBL" id="GEL10816.1"/>
    </source>
</evidence>
<organism evidence="1 2">
    <name type="scientific">Flavobacterium glycines</name>
    <dbReference type="NCBI Taxonomy" id="551990"/>
    <lineage>
        <taxon>Bacteria</taxon>
        <taxon>Pseudomonadati</taxon>
        <taxon>Bacteroidota</taxon>
        <taxon>Flavobacteriia</taxon>
        <taxon>Flavobacteriales</taxon>
        <taxon>Flavobacteriaceae</taxon>
        <taxon>Flavobacterium</taxon>
    </lineage>
</organism>